<feature type="compositionally biased region" description="Basic and acidic residues" evidence="1">
    <location>
        <begin position="78"/>
        <end position="87"/>
    </location>
</feature>
<feature type="non-terminal residue" evidence="2">
    <location>
        <position position="172"/>
    </location>
</feature>
<dbReference type="InterPro" id="IPR009060">
    <property type="entry name" value="UBA-like_sf"/>
</dbReference>
<dbReference type="Proteomes" id="UP001445076">
    <property type="component" value="Unassembled WGS sequence"/>
</dbReference>
<gene>
    <name evidence="2" type="ORF">OTU49_007082</name>
</gene>
<evidence type="ECO:0000256" key="1">
    <source>
        <dbReference type="SAM" id="MobiDB-lite"/>
    </source>
</evidence>
<dbReference type="AlphaFoldDB" id="A0AAW0WYS2"/>
<feature type="region of interest" description="Disordered" evidence="1">
    <location>
        <begin position="48"/>
        <end position="102"/>
    </location>
</feature>
<dbReference type="EMBL" id="JARKIK010000057">
    <property type="protein sequence ID" value="KAK8732413.1"/>
    <property type="molecule type" value="Genomic_DNA"/>
</dbReference>
<protein>
    <submittedName>
        <fullName evidence="2">Uncharacterized protein</fullName>
    </submittedName>
</protein>
<sequence>MEAEKVTEFISYTQADPVLARQILQSENWDVKAAVRLFTVLRGASPFHHSGPVRSSPPNFGSSLKPPVAPKPVFDLKPTSDTRHLPDGRSPSGSKLAPLPPPRVRKVGALPKLYHEGQSGTPILSHVLPLVGPEVLPVAGIIVDPYNKSISTSRVSSLPPLQKCCSSINRSQ</sequence>
<dbReference type="SUPFAM" id="SSF46934">
    <property type="entry name" value="UBA-like"/>
    <property type="match status" value="1"/>
</dbReference>
<dbReference type="Pfam" id="PF14555">
    <property type="entry name" value="UBA_4"/>
    <property type="match status" value="1"/>
</dbReference>
<proteinExistence type="predicted"/>
<comment type="caution">
    <text evidence="2">The sequence shown here is derived from an EMBL/GenBank/DDBJ whole genome shotgun (WGS) entry which is preliminary data.</text>
</comment>
<name>A0AAW0WYS2_CHEQU</name>
<evidence type="ECO:0000313" key="3">
    <source>
        <dbReference type="Proteomes" id="UP001445076"/>
    </source>
</evidence>
<organism evidence="2 3">
    <name type="scientific">Cherax quadricarinatus</name>
    <name type="common">Australian red claw crayfish</name>
    <dbReference type="NCBI Taxonomy" id="27406"/>
    <lineage>
        <taxon>Eukaryota</taxon>
        <taxon>Metazoa</taxon>
        <taxon>Ecdysozoa</taxon>
        <taxon>Arthropoda</taxon>
        <taxon>Crustacea</taxon>
        <taxon>Multicrustacea</taxon>
        <taxon>Malacostraca</taxon>
        <taxon>Eumalacostraca</taxon>
        <taxon>Eucarida</taxon>
        <taxon>Decapoda</taxon>
        <taxon>Pleocyemata</taxon>
        <taxon>Astacidea</taxon>
        <taxon>Parastacoidea</taxon>
        <taxon>Parastacidae</taxon>
        <taxon>Cherax</taxon>
    </lineage>
</organism>
<dbReference type="Gene3D" id="1.10.8.10">
    <property type="entry name" value="DNA helicase RuvA subunit, C-terminal domain"/>
    <property type="match status" value="1"/>
</dbReference>
<keyword evidence="3" id="KW-1185">Reference proteome</keyword>
<evidence type="ECO:0000313" key="2">
    <source>
        <dbReference type="EMBL" id="KAK8732413.1"/>
    </source>
</evidence>
<reference evidence="2 3" key="1">
    <citation type="journal article" date="2024" name="BMC Genomics">
        <title>Genome assembly of redclaw crayfish (Cherax quadricarinatus) provides insights into its immune adaptation and hypoxia tolerance.</title>
        <authorList>
            <person name="Liu Z."/>
            <person name="Zheng J."/>
            <person name="Li H."/>
            <person name="Fang K."/>
            <person name="Wang S."/>
            <person name="He J."/>
            <person name="Zhou D."/>
            <person name="Weng S."/>
            <person name="Chi M."/>
            <person name="Gu Z."/>
            <person name="He J."/>
            <person name="Li F."/>
            <person name="Wang M."/>
        </authorList>
    </citation>
    <scope>NUCLEOTIDE SEQUENCE [LARGE SCALE GENOMIC DNA]</scope>
    <source>
        <strain evidence="2">ZL_2023a</strain>
    </source>
</reference>
<accession>A0AAW0WYS2</accession>